<keyword evidence="2" id="KW-0238">DNA-binding</keyword>
<evidence type="ECO:0000313" key="6">
    <source>
        <dbReference type="Proteomes" id="UP000075806"/>
    </source>
</evidence>
<dbReference type="Proteomes" id="UP000075806">
    <property type="component" value="Unassembled WGS sequence"/>
</dbReference>
<dbReference type="PANTHER" id="PTHR30204">
    <property type="entry name" value="REDOX-CYCLING DRUG-SENSING TRANSCRIPTIONAL ACTIVATOR SOXR"/>
    <property type="match status" value="1"/>
</dbReference>
<dbReference type="Pfam" id="PF13411">
    <property type="entry name" value="MerR_1"/>
    <property type="match status" value="1"/>
</dbReference>
<comment type="caution">
    <text evidence="5">The sequence shown here is derived from an EMBL/GenBank/DDBJ whole genome shotgun (WGS) entry which is preliminary data.</text>
</comment>
<evidence type="ECO:0000256" key="1">
    <source>
        <dbReference type="ARBA" id="ARBA00023015"/>
    </source>
</evidence>
<dbReference type="AlphaFoldDB" id="A0A161PIN4"/>
<dbReference type="GO" id="GO:0003700">
    <property type="term" value="F:DNA-binding transcription factor activity"/>
    <property type="evidence" value="ECO:0007669"/>
    <property type="project" value="InterPro"/>
</dbReference>
<dbReference type="InterPro" id="IPR000551">
    <property type="entry name" value="MerR-type_HTH_dom"/>
</dbReference>
<dbReference type="InterPro" id="IPR009061">
    <property type="entry name" value="DNA-bd_dom_put_sf"/>
</dbReference>
<dbReference type="GO" id="GO:0003677">
    <property type="term" value="F:DNA binding"/>
    <property type="evidence" value="ECO:0007669"/>
    <property type="project" value="UniProtKB-KW"/>
</dbReference>
<reference evidence="5" key="1">
    <citation type="submission" date="2016-02" db="EMBL/GenBank/DDBJ databases">
        <title>Genome sequence of Bacillus trypoxylicola KCTC 13244(T).</title>
        <authorList>
            <person name="Jeong H."/>
            <person name="Park S.-H."/>
            <person name="Choi S.-K."/>
        </authorList>
    </citation>
    <scope>NUCLEOTIDE SEQUENCE [LARGE SCALE GENOMIC DNA]</scope>
    <source>
        <strain evidence="5">KCTC 13244</strain>
    </source>
</reference>
<dbReference type="Gene3D" id="1.10.1660.10">
    <property type="match status" value="1"/>
</dbReference>
<dbReference type="OrthoDB" id="9800334at2"/>
<accession>A0A161PIN4</accession>
<dbReference type="EMBL" id="LTAO01000009">
    <property type="protein sequence ID" value="KYG33132.1"/>
    <property type="molecule type" value="Genomic_DNA"/>
</dbReference>
<evidence type="ECO:0000256" key="3">
    <source>
        <dbReference type="ARBA" id="ARBA00023163"/>
    </source>
</evidence>
<keyword evidence="6" id="KW-1185">Reference proteome</keyword>
<keyword evidence="3" id="KW-0804">Transcription</keyword>
<evidence type="ECO:0000256" key="2">
    <source>
        <dbReference type="ARBA" id="ARBA00023125"/>
    </source>
</evidence>
<organism evidence="5 6">
    <name type="scientific">Alkalihalobacillus trypoxylicola</name>
    <dbReference type="NCBI Taxonomy" id="519424"/>
    <lineage>
        <taxon>Bacteria</taxon>
        <taxon>Bacillati</taxon>
        <taxon>Bacillota</taxon>
        <taxon>Bacilli</taxon>
        <taxon>Bacillales</taxon>
        <taxon>Bacillaceae</taxon>
        <taxon>Alkalihalobacillus</taxon>
    </lineage>
</organism>
<evidence type="ECO:0000259" key="4">
    <source>
        <dbReference type="PROSITE" id="PS50937"/>
    </source>
</evidence>
<dbReference type="STRING" id="519424.AZF04_17450"/>
<sequence>MNEKGKYNMKAFSKMVGIQPGTIRAWERRYSFLKPQRNSLGHRLYSDLDVEQMKWIQNQLDVGITIGQAIELLGNEHQTSLYNPKIADEFSSVQTMLHETMNELMRFRIHTAERIFQPFLHHFIDDDFRWTYFSKLEELINLKLMGENSHKVQKEFVLSFFSRKIHQVSNLFLIQTPFPKVLVICNEEYIDELHLSAIFLHLRKHQFEVVVVEAGYSVRDVELLIKETEASVLIMSLGSQIINKKSLTLVRQLQVLSGITIAVVTSNIRLSKQPEGLLKNVQLIRHNKRDTENWMKALILNK</sequence>
<dbReference type="RefSeq" id="WP_061948019.1">
    <property type="nucleotide sequence ID" value="NZ_LTAO01000009.1"/>
</dbReference>
<dbReference type="PROSITE" id="PS50937">
    <property type="entry name" value="HTH_MERR_2"/>
    <property type="match status" value="1"/>
</dbReference>
<feature type="domain" description="HTH merR-type" evidence="4">
    <location>
        <begin position="6"/>
        <end position="75"/>
    </location>
</feature>
<name>A0A161PIN4_9BACI</name>
<dbReference type="InterPro" id="IPR047057">
    <property type="entry name" value="MerR_fam"/>
</dbReference>
<dbReference type="CDD" id="cd01104">
    <property type="entry name" value="HTH_MlrA-CarA"/>
    <property type="match status" value="1"/>
</dbReference>
<dbReference type="PANTHER" id="PTHR30204:SF67">
    <property type="entry name" value="HTH-TYPE TRANSCRIPTIONAL REGULATOR MLRA-RELATED"/>
    <property type="match status" value="1"/>
</dbReference>
<keyword evidence="1" id="KW-0805">Transcription regulation</keyword>
<evidence type="ECO:0000313" key="5">
    <source>
        <dbReference type="EMBL" id="KYG33132.1"/>
    </source>
</evidence>
<protein>
    <recommendedName>
        <fullName evidence="4">HTH merR-type domain-containing protein</fullName>
    </recommendedName>
</protein>
<dbReference type="SMART" id="SM00422">
    <property type="entry name" value="HTH_MERR"/>
    <property type="match status" value="1"/>
</dbReference>
<gene>
    <name evidence="5" type="ORF">AZF04_17450</name>
</gene>
<proteinExistence type="predicted"/>
<dbReference type="SUPFAM" id="SSF46955">
    <property type="entry name" value="Putative DNA-binding domain"/>
    <property type="match status" value="1"/>
</dbReference>